<dbReference type="PROSITE" id="PS50259">
    <property type="entry name" value="G_PROTEIN_RECEP_F3_4"/>
    <property type="match status" value="1"/>
</dbReference>
<dbReference type="InterPro" id="IPR000068">
    <property type="entry name" value="GPCR_3_Ca_sens_rcpt-rel"/>
</dbReference>
<evidence type="ECO:0000313" key="11">
    <source>
        <dbReference type="EMBL" id="KAF5918219.1"/>
    </source>
</evidence>
<dbReference type="Gene3D" id="3.40.50.2300">
    <property type="match status" value="1"/>
</dbReference>
<dbReference type="GO" id="GO:0004930">
    <property type="term" value="F:G protein-coupled receptor activity"/>
    <property type="evidence" value="ECO:0007669"/>
    <property type="project" value="UniProtKB-KW"/>
</dbReference>
<feature type="transmembrane region" description="Helical" evidence="9">
    <location>
        <begin position="159"/>
        <end position="179"/>
    </location>
</feature>
<evidence type="ECO:0000256" key="6">
    <source>
        <dbReference type="ARBA" id="ARBA00023136"/>
    </source>
</evidence>
<evidence type="ECO:0000256" key="1">
    <source>
        <dbReference type="ARBA" id="ARBA00004651"/>
    </source>
</evidence>
<evidence type="ECO:0000256" key="5">
    <source>
        <dbReference type="ARBA" id="ARBA00023040"/>
    </source>
</evidence>
<sequence>MQFNNNAVDQVYLDQQRISVKQYDILNFWYFLDGFGLQVKVGQFVPQAPHGQDFSIYEELIDWATESKEGLAPFMTQNITYTEKKMGKKSRSILIKYPNILFLKEQEYLSGCDLLAYDNLMGMEIACAAPCLSVLTAVFRRIFVKYRETPIVKANNRALNYILLTSLILDLVCPLFFIGHPKTATSILQQMTFGVMFTVAVSTILAKTITIVLAFKITTPRRKMRQCLLSRAPNSIVPICSLIQVTFCAVCLGTSPFLLT</sequence>
<keyword evidence="2" id="KW-1003">Cell membrane</keyword>
<dbReference type="EMBL" id="JACDTQ010002466">
    <property type="protein sequence ID" value="KAF5918219.1"/>
    <property type="molecule type" value="Genomic_DNA"/>
</dbReference>
<evidence type="ECO:0000256" key="4">
    <source>
        <dbReference type="ARBA" id="ARBA00022989"/>
    </source>
</evidence>
<dbReference type="GO" id="GO:0005886">
    <property type="term" value="C:plasma membrane"/>
    <property type="evidence" value="ECO:0007669"/>
    <property type="project" value="UniProtKB-SubCell"/>
</dbReference>
<feature type="transmembrane region" description="Helical" evidence="9">
    <location>
        <begin position="191"/>
        <end position="215"/>
    </location>
</feature>
<keyword evidence="8" id="KW-0807">Transducer</keyword>
<evidence type="ECO:0000313" key="12">
    <source>
        <dbReference type="Proteomes" id="UP000551758"/>
    </source>
</evidence>
<name>A0A7J7ER24_DICBM</name>
<accession>A0A7J7ER24</accession>
<feature type="transmembrane region" description="Helical" evidence="9">
    <location>
        <begin position="120"/>
        <end position="139"/>
    </location>
</feature>
<organism evidence="11 12">
    <name type="scientific">Diceros bicornis minor</name>
    <name type="common">South-central black rhinoceros</name>
    <dbReference type="NCBI Taxonomy" id="77932"/>
    <lineage>
        <taxon>Eukaryota</taxon>
        <taxon>Metazoa</taxon>
        <taxon>Chordata</taxon>
        <taxon>Craniata</taxon>
        <taxon>Vertebrata</taxon>
        <taxon>Euteleostomi</taxon>
        <taxon>Mammalia</taxon>
        <taxon>Eutheria</taxon>
        <taxon>Laurasiatheria</taxon>
        <taxon>Perissodactyla</taxon>
        <taxon>Rhinocerotidae</taxon>
        <taxon>Diceros</taxon>
    </lineage>
</organism>
<keyword evidence="12" id="KW-1185">Reference proteome</keyword>
<feature type="domain" description="G-protein coupled receptors family 3 profile" evidence="10">
    <location>
        <begin position="121"/>
        <end position="260"/>
    </location>
</feature>
<dbReference type="InterPro" id="IPR017978">
    <property type="entry name" value="GPCR_3_C"/>
</dbReference>
<evidence type="ECO:0000256" key="2">
    <source>
        <dbReference type="ARBA" id="ARBA00022475"/>
    </source>
</evidence>
<dbReference type="Pfam" id="PF00003">
    <property type="entry name" value="7tm_3"/>
    <property type="match status" value="1"/>
</dbReference>
<proteinExistence type="predicted"/>
<protein>
    <recommendedName>
        <fullName evidence="10">G-protein coupled receptors family 3 profile domain-containing protein</fullName>
    </recommendedName>
</protein>
<keyword evidence="7" id="KW-0675">Receptor</keyword>
<keyword evidence="4 9" id="KW-1133">Transmembrane helix</keyword>
<keyword evidence="3 9" id="KW-0812">Transmembrane</keyword>
<comment type="caution">
    <text evidence="11">The sequence shown here is derived from an EMBL/GenBank/DDBJ whole genome shotgun (WGS) entry which is preliminary data.</text>
</comment>
<keyword evidence="5" id="KW-0297">G-protein coupled receptor</keyword>
<dbReference type="PANTHER" id="PTHR24061:SF545">
    <property type="entry name" value="VOMERONASAL 2, RECEPTOR 118-RELATED"/>
    <property type="match status" value="1"/>
</dbReference>
<evidence type="ECO:0000256" key="9">
    <source>
        <dbReference type="SAM" id="Phobius"/>
    </source>
</evidence>
<reference evidence="11 12" key="1">
    <citation type="journal article" date="2020" name="Mol. Biol. Evol.">
        <title>Interspecific Gene Flow and the Evolution of Specialization in Black and White Rhinoceros.</title>
        <authorList>
            <person name="Moodley Y."/>
            <person name="Westbury M.V."/>
            <person name="Russo I.M."/>
            <person name="Gopalakrishnan S."/>
            <person name="Rakotoarivelo A."/>
            <person name="Olsen R.A."/>
            <person name="Prost S."/>
            <person name="Tunstall T."/>
            <person name="Ryder O.A."/>
            <person name="Dalen L."/>
            <person name="Bruford M.W."/>
        </authorList>
    </citation>
    <scope>NUCLEOTIDE SEQUENCE [LARGE SCALE GENOMIC DNA]</scope>
    <source>
        <strain evidence="11">SBR-YM</strain>
        <tissue evidence="11">Skin</tissue>
    </source>
</reference>
<evidence type="ECO:0000256" key="8">
    <source>
        <dbReference type="ARBA" id="ARBA00023224"/>
    </source>
</evidence>
<keyword evidence="6 9" id="KW-0472">Membrane</keyword>
<dbReference type="Proteomes" id="UP000551758">
    <property type="component" value="Unassembled WGS sequence"/>
</dbReference>
<dbReference type="AlphaFoldDB" id="A0A7J7ER24"/>
<evidence type="ECO:0000256" key="3">
    <source>
        <dbReference type="ARBA" id="ARBA00022692"/>
    </source>
</evidence>
<comment type="subcellular location">
    <subcellularLocation>
        <location evidence="1">Cell membrane</location>
        <topology evidence="1">Multi-pass membrane protein</topology>
    </subcellularLocation>
</comment>
<feature type="transmembrane region" description="Helical" evidence="9">
    <location>
        <begin position="236"/>
        <end position="259"/>
    </location>
</feature>
<evidence type="ECO:0000256" key="7">
    <source>
        <dbReference type="ARBA" id="ARBA00023170"/>
    </source>
</evidence>
<gene>
    <name evidence="11" type="ORF">HPG69_002860</name>
</gene>
<dbReference type="PANTHER" id="PTHR24061">
    <property type="entry name" value="CALCIUM-SENSING RECEPTOR-RELATED"/>
    <property type="match status" value="1"/>
</dbReference>
<evidence type="ECO:0000259" key="10">
    <source>
        <dbReference type="PROSITE" id="PS50259"/>
    </source>
</evidence>